<dbReference type="PANTHER" id="PTHR12835:SF5">
    <property type="entry name" value="BIOTIN--PROTEIN LIGASE"/>
    <property type="match status" value="1"/>
</dbReference>
<dbReference type="InterPro" id="IPR004408">
    <property type="entry name" value="Biotin_CoA_COase_ligase"/>
</dbReference>
<dbReference type="PROSITE" id="PS51733">
    <property type="entry name" value="BPL_LPL_CATALYTIC"/>
    <property type="match status" value="1"/>
</dbReference>
<keyword evidence="9" id="KW-1185">Reference proteome</keyword>
<dbReference type="InterPro" id="IPR004143">
    <property type="entry name" value="BPL_LPL_catalytic"/>
</dbReference>
<dbReference type="InterPro" id="IPR003142">
    <property type="entry name" value="BPL_C"/>
</dbReference>
<keyword evidence="4" id="KW-0092">Biotin</keyword>
<dbReference type="InterPro" id="IPR008988">
    <property type="entry name" value="Transcriptional_repressor_C"/>
</dbReference>
<dbReference type="GO" id="GO:0005737">
    <property type="term" value="C:cytoplasm"/>
    <property type="evidence" value="ECO:0007669"/>
    <property type="project" value="TreeGrafter"/>
</dbReference>
<proteinExistence type="predicted"/>
<dbReference type="SUPFAM" id="SSF50037">
    <property type="entry name" value="C-terminal domain of transcriptional repressors"/>
    <property type="match status" value="1"/>
</dbReference>
<sequence length="248" mass="26584">MTTFDLPAPFSHVELDSVGSTNDEVRRRVEDGSAADLLVVTARRQTSGRGRRGRVWDSPEGNLHVSFAIRIQRPLSEAAQIGFAAALALAEALDEVVPGHDVRCKWPNDVLVDGRKVAGMLLESAGDGWLILGIGVDVERRPAPAEALYAAVALAELGYGGDSMGVLAALCRHLGPWLERWRADGFAPIRAGWLEWARGLGEAALVRLEAETLSGVFRGLDEEGGLLLDQGEAGIRRVLAGDVFFPGL</sequence>
<dbReference type="KEGG" id="mag:amb2773"/>
<dbReference type="EMBL" id="AP007255">
    <property type="protein sequence ID" value="BAE51577.1"/>
    <property type="molecule type" value="Genomic_DNA"/>
</dbReference>
<dbReference type="Pfam" id="PF03099">
    <property type="entry name" value="BPL_LplA_LipB"/>
    <property type="match status" value="1"/>
</dbReference>
<evidence type="ECO:0000256" key="3">
    <source>
        <dbReference type="ARBA" id="ARBA00022840"/>
    </source>
</evidence>
<dbReference type="InterPro" id="IPR045864">
    <property type="entry name" value="aa-tRNA-synth_II/BPL/LPL"/>
</dbReference>
<evidence type="ECO:0000256" key="2">
    <source>
        <dbReference type="ARBA" id="ARBA00022741"/>
    </source>
</evidence>
<evidence type="ECO:0000313" key="8">
    <source>
        <dbReference type="EMBL" id="BAE51577.1"/>
    </source>
</evidence>
<evidence type="ECO:0000256" key="4">
    <source>
        <dbReference type="ARBA" id="ARBA00023267"/>
    </source>
</evidence>
<evidence type="ECO:0000256" key="6">
    <source>
        <dbReference type="ARBA" id="ARBA00047846"/>
    </source>
</evidence>
<dbReference type="STRING" id="342108.amb2773"/>
<dbReference type="Gene3D" id="3.30.930.10">
    <property type="entry name" value="Bira Bifunctional Protein, Domain 2"/>
    <property type="match status" value="1"/>
</dbReference>
<dbReference type="SUPFAM" id="SSF55681">
    <property type="entry name" value="Class II aaRS and biotin synthetases"/>
    <property type="match status" value="1"/>
</dbReference>
<keyword evidence="3" id="KW-0067">ATP-binding</keyword>
<keyword evidence="2" id="KW-0547">Nucleotide-binding</keyword>
<dbReference type="GO" id="GO:0004077">
    <property type="term" value="F:biotin--[biotin carboxyl-carrier protein] ligase activity"/>
    <property type="evidence" value="ECO:0007669"/>
    <property type="project" value="UniProtKB-EC"/>
</dbReference>
<evidence type="ECO:0000313" key="9">
    <source>
        <dbReference type="Proteomes" id="UP000007058"/>
    </source>
</evidence>
<reference evidence="8 9" key="1">
    <citation type="journal article" date="2005" name="DNA Res.">
        <title>Complete genome sequence of the facultative anaerobic magnetotactic bacterium Magnetospirillum sp. strain AMB-1.</title>
        <authorList>
            <person name="Matsunaga T."/>
            <person name="Okamura Y."/>
            <person name="Fukuda Y."/>
            <person name="Wahyudi A.T."/>
            <person name="Murase Y."/>
            <person name="Takeyama H."/>
        </authorList>
    </citation>
    <scope>NUCLEOTIDE SEQUENCE [LARGE SCALE GENOMIC DNA]</scope>
    <source>
        <strain evidence="9">ATCC 700264 / AMB-1</strain>
    </source>
</reference>
<feature type="domain" description="BPL/LPL catalytic" evidence="7">
    <location>
        <begin position="1"/>
        <end position="182"/>
    </location>
</feature>
<dbReference type="Gene3D" id="2.30.30.100">
    <property type="match status" value="1"/>
</dbReference>
<evidence type="ECO:0000256" key="1">
    <source>
        <dbReference type="ARBA" id="ARBA00022598"/>
    </source>
</evidence>
<evidence type="ECO:0000256" key="5">
    <source>
        <dbReference type="ARBA" id="ARBA00024227"/>
    </source>
</evidence>
<dbReference type="GO" id="GO:0005524">
    <property type="term" value="F:ATP binding"/>
    <property type="evidence" value="ECO:0007669"/>
    <property type="project" value="UniProtKB-KW"/>
</dbReference>
<dbReference type="NCBIfam" id="TIGR00121">
    <property type="entry name" value="birA_ligase"/>
    <property type="match status" value="1"/>
</dbReference>
<comment type="catalytic activity">
    <reaction evidence="6">
        <text>biotin + L-lysyl-[protein] + ATP = N(6)-biotinyl-L-lysyl-[protein] + AMP + diphosphate + H(+)</text>
        <dbReference type="Rhea" id="RHEA:11756"/>
        <dbReference type="Rhea" id="RHEA-COMP:9752"/>
        <dbReference type="Rhea" id="RHEA-COMP:10505"/>
        <dbReference type="ChEBI" id="CHEBI:15378"/>
        <dbReference type="ChEBI" id="CHEBI:29969"/>
        <dbReference type="ChEBI" id="CHEBI:30616"/>
        <dbReference type="ChEBI" id="CHEBI:33019"/>
        <dbReference type="ChEBI" id="CHEBI:57586"/>
        <dbReference type="ChEBI" id="CHEBI:83144"/>
        <dbReference type="ChEBI" id="CHEBI:456215"/>
        <dbReference type="EC" id="6.3.4.15"/>
    </reaction>
</comment>
<dbReference type="RefSeq" id="WP_011385152.1">
    <property type="nucleotide sequence ID" value="NC_007626.1"/>
</dbReference>
<dbReference type="EC" id="6.3.4.15" evidence="5"/>
<gene>
    <name evidence="8" type="ordered locus">amb2773</name>
</gene>
<name>Q2W3J8_PARM1</name>
<organism evidence="8 9">
    <name type="scientific">Paramagnetospirillum magneticum (strain ATCC 700264 / AMB-1)</name>
    <name type="common">Magnetospirillum magneticum</name>
    <dbReference type="NCBI Taxonomy" id="342108"/>
    <lineage>
        <taxon>Bacteria</taxon>
        <taxon>Pseudomonadati</taxon>
        <taxon>Pseudomonadota</taxon>
        <taxon>Alphaproteobacteria</taxon>
        <taxon>Rhodospirillales</taxon>
        <taxon>Magnetospirillaceae</taxon>
        <taxon>Paramagnetospirillum</taxon>
    </lineage>
</organism>
<accession>Q2W3J8</accession>
<dbReference type="OrthoDB" id="9807064at2"/>
<dbReference type="Pfam" id="PF02237">
    <property type="entry name" value="BPL_C"/>
    <property type="match status" value="1"/>
</dbReference>
<dbReference type="Proteomes" id="UP000007058">
    <property type="component" value="Chromosome"/>
</dbReference>
<dbReference type="AlphaFoldDB" id="Q2W3J8"/>
<keyword evidence="1 8" id="KW-0436">Ligase</keyword>
<dbReference type="HOGENOM" id="CLU_051096_3_0_5"/>
<evidence type="ECO:0000259" key="7">
    <source>
        <dbReference type="PROSITE" id="PS51733"/>
    </source>
</evidence>
<protein>
    <recommendedName>
        <fullName evidence="5">biotin--[biotin carboxyl-carrier protein] ligase</fullName>
        <ecNumber evidence="5">6.3.4.15</ecNumber>
    </recommendedName>
</protein>
<dbReference type="CDD" id="cd16442">
    <property type="entry name" value="BPL"/>
    <property type="match status" value="1"/>
</dbReference>
<dbReference type="PANTHER" id="PTHR12835">
    <property type="entry name" value="BIOTIN PROTEIN LIGASE"/>
    <property type="match status" value="1"/>
</dbReference>